<name>A0A6I5NFQ7_9BIFI</name>
<comment type="caution">
    <text evidence="3">The sequence shown here is derived from an EMBL/GenBank/DDBJ whole genome shotgun (WGS) entry which is preliminary data.</text>
</comment>
<dbReference type="AlphaFoldDB" id="A0A6I5NFQ7"/>
<evidence type="ECO:0000313" key="4">
    <source>
        <dbReference type="Proteomes" id="UP000469292"/>
    </source>
</evidence>
<dbReference type="NCBIfam" id="TIGR00252">
    <property type="entry name" value="YraN family protein"/>
    <property type="match status" value="1"/>
</dbReference>
<gene>
    <name evidence="3" type="ORF">F6S87_06140</name>
</gene>
<dbReference type="HAMAP" id="MF_00048">
    <property type="entry name" value="UPF0102"/>
    <property type="match status" value="1"/>
</dbReference>
<proteinExistence type="inferred from homology"/>
<dbReference type="NCBIfam" id="NF009150">
    <property type="entry name" value="PRK12497.1-3"/>
    <property type="match status" value="1"/>
</dbReference>
<dbReference type="Proteomes" id="UP000469292">
    <property type="component" value="Unassembled WGS sequence"/>
</dbReference>
<reference evidence="3 4" key="1">
    <citation type="submission" date="2019-09" db="EMBL/GenBank/DDBJ databases">
        <title>Phylogenetic characterization of a novel taxon of the genus Bifidobacterium: Bifidobacterium choloepi sp. nov.</title>
        <authorList>
            <person name="Modesto M."/>
            <person name="Satti M."/>
        </authorList>
    </citation>
    <scope>NUCLEOTIDE SEQUENCE [LARGE SCALE GENOMIC DNA]</scope>
    <source>
        <strain evidence="3 4">BRDM6</strain>
    </source>
</reference>
<evidence type="ECO:0000256" key="2">
    <source>
        <dbReference type="HAMAP-Rule" id="MF_00048"/>
    </source>
</evidence>
<protein>
    <recommendedName>
        <fullName evidence="2">UPF0102 protein F6S87_06140</fullName>
    </recommendedName>
</protein>
<dbReference type="GO" id="GO:0003676">
    <property type="term" value="F:nucleic acid binding"/>
    <property type="evidence" value="ECO:0007669"/>
    <property type="project" value="InterPro"/>
</dbReference>
<dbReference type="Gene3D" id="3.40.1350.10">
    <property type="match status" value="1"/>
</dbReference>
<dbReference type="CDD" id="cd20736">
    <property type="entry name" value="PoNe_Nuclease"/>
    <property type="match status" value="1"/>
</dbReference>
<comment type="similarity">
    <text evidence="1 2">Belongs to the UPF0102 family.</text>
</comment>
<dbReference type="PANTHER" id="PTHR34039:SF1">
    <property type="entry name" value="UPF0102 PROTEIN YRAN"/>
    <property type="match status" value="1"/>
</dbReference>
<dbReference type="PANTHER" id="PTHR34039">
    <property type="entry name" value="UPF0102 PROTEIN YRAN"/>
    <property type="match status" value="1"/>
</dbReference>
<evidence type="ECO:0000256" key="1">
    <source>
        <dbReference type="ARBA" id="ARBA00006738"/>
    </source>
</evidence>
<accession>A0A6I5NFQ7</accession>
<organism evidence="3 4">
    <name type="scientific">Bifidobacterium choloepi</name>
    <dbReference type="NCBI Taxonomy" id="2614131"/>
    <lineage>
        <taxon>Bacteria</taxon>
        <taxon>Bacillati</taxon>
        <taxon>Actinomycetota</taxon>
        <taxon>Actinomycetes</taxon>
        <taxon>Bifidobacteriales</taxon>
        <taxon>Bifidobacteriaceae</taxon>
        <taxon>Bifidobacterium</taxon>
    </lineage>
</organism>
<sequence>MESARDDAGDGKNHGGSGNGGFDVFSLSTRQLGAMGESLAAMQLAGDGYEMLDRNWRCRYGELDLVALSADQLLVFVEVKTRRSVRSGLPAEAVTVTKQKHLRMAASEWLLTRKHKPYNTGVRFDVISIVVGDRRVEITHVPGAF</sequence>
<dbReference type="Pfam" id="PF02021">
    <property type="entry name" value="UPF0102"/>
    <property type="match status" value="1"/>
</dbReference>
<dbReference type="EMBL" id="VYSG01000002">
    <property type="protein sequence ID" value="NEG70174.1"/>
    <property type="molecule type" value="Genomic_DNA"/>
</dbReference>
<evidence type="ECO:0000313" key="3">
    <source>
        <dbReference type="EMBL" id="NEG70174.1"/>
    </source>
</evidence>
<keyword evidence="4" id="KW-1185">Reference proteome</keyword>
<dbReference type="InterPro" id="IPR011856">
    <property type="entry name" value="tRNA_endonuc-like_dom_sf"/>
</dbReference>
<dbReference type="InterPro" id="IPR003509">
    <property type="entry name" value="UPF0102_YraN-like"/>
</dbReference>
<dbReference type="SUPFAM" id="SSF52980">
    <property type="entry name" value="Restriction endonuclease-like"/>
    <property type="match status" value="1"/>
</dbReference>
<dbReference type="NCBIfam" id="NF009154">
    <property type="entry name" value="PRK12497.3-3"/>
    <property type="match status" value="1"/>
</dbReference>
<dbReference type="InterPro" id="IPR011335">
    <property type="entry name" value="Restrct_endonuc-II-like"/>
</dbReference>